<dbReference type="PANTHER" id="PTHR30482:SF10">
    <property type="entry name" value="HIGH-AFFINITY BRANCHED-CHAIN AMINO ACID TRANSPORT PROTEIN BRAE"/>
    <property type="match status" value="1"/>
</dbReference>
<proteinExistence type="predicted"/>
<organism evidence="7">
    <name type="scientific">uncultured Microvirga sp</name>
    <dbReference type="NCBI Taxonomy" id="412392"/>
    <lineage>
        <taxon>Bacteria</taxon>
        <taxon>Pseudomonadati</taxon>
        <taxon>Pseudomonadota</taxon>
        <taxon>Alphaproteobacteria</taxon>
        <taxon>Hyphomicrobiales</taxon>
        <taxon>Methylobacteriaceae</taxon>
        <taxon>Microvirga</taxon>
        <taxon>environmental samples</taxon>
    </lineage>
</organism>
<accession>A0A6J4KNU8</accession>
<dbReference type="GO" id="GO:0005886">
    <property type="term" value="C:plasma membrane"/>
    <property type="evidence" value="ECO:0007669"/>
    <property type="project" value="UniProtKB-SubCell"/>
</dbReference>
<evidence type="ECO:0000256" key="2">
    <source>
        <dbReference type="ARBA" id="ARBA00022475"/>
    </source>
</evidence>
<evidence type="ECO:0000256" key="6">
    <source>
        <dbReference type="SAM" id="Phobius"/>
    </source>
</evidence>
<feature type="transmembrane region" description="Helical" evidence="6">
    <location>
        <begin position="31"/>
        <end position="52"/>
    </location>
</feature>
<keyword evidence="5 6" id="KW-0472">Membrane</keyword>
<feature type="transmembrane region" description="Helical" evidence="6">
    <location>
        <begin position="58"/>
        <end position="80"/>
    </location>
</feature>
<feature type="transmembrane region" description="Helical" evidence="6">
    <location>
        <begin position="130"/>
        <end position="151"/>
    </location>
</feature>
<feature type="transmembrane region" description="Helical" evidence="6">
    <location>
        <begin position="6"/>
        <end position="26"/>
    </location>
</feature>
<dbReference type="InterPro" id="IPR043428">
    <property type="entry name" value="LivM-like"/>
</dbReference>
<dbReference type="PANTHER" id="PTHR30482">
    <property type="entry name" value="HIGH-AFFINITY BRANCHED-CHAIN AMINO ACID TRANSPORT SYSTEM PERMEASE"/>
    <property type="match status" value="1"/>
</dbReference>
<dbReference type="CDD" id="cd06581">
    <property type="entry name" value="TM_PBP1_LivM_like"/>
    <property type="match status" value="1"/>
</dbReference>
<comment type="subcellular location">
    <subcellularLocation>
        <location evidence="1">Cell membrane</location>
        <topology evidence="1">Multi-pass membrane protein</topology>
    </subcellularLocation>
</comment>
<keyword evidence="4 6" id="KW-1133">Transmembrane helix</keyword>
<evidence type="ECO:0000313" key="7">
    <source>
        <dbReference type="EMBL" id="CAA9311125.1"/>
    </source>
</evidence>
<feature type="transmembrane region" description="Helical" evidence="6">
    <location>
        <begin position="187"/>
        <end position="205"/>
    </location>
</feature>
<dbReference type="InterPro" id="IPR001851">
    <property type="entry name" value="ABC_transp_permease"/>
</dbReference>
<keyword evidence="2" id="KW-1003">Cell membrane</keyword>
<keyword evidence="3 6" id="KW-0812">Transmembrane</keyword>
<dbReference type="EMBL" id="CADCUC010000084">
    <property type="protein sequence ID" value="CAA9311125.1"/>
    <property type="molecule type" value="Genomic_DNA"/>
</dbReference>
<feature type="transmembrane region" description="Helical" evidence="6">
    <location>
        <begin position="87"/>
        <end position="110"/>
    </location>
</feature>
<evidence type="ECO:0000256" key="5">
    <source>
        <dbReference type="ARBA" id="ARBA00023136"/>
    </source>
</evidence>
<reference evidence="7" key="1">
    <citation type="submission" date="2020-02" db="EMBL/GenBank/DDBJ databases">
        <authorList>
            <person name="Meier V. D."/>
        </authorList>
    </citation>
    <scope>NUCLEOTIDE SEQUENCE</scope>
    <source>
        <strain evidence="7">AVDCRST_MAG90</strain>
    </source>
</reference>
<evidence type="ECO:0000256" key="3">
    <source>
        <dbReference type="ARBA" id="ARBA00022692"/>
    </source>
</evidence>
<feature type="transmembrane region" description="Helical" evidence="6">
    <location>
        <begin position="225"/>
        <end position="248"/>
    </location>
</feature>
<dbReference type="Pfam" id="PF02653">
    <property type="entry name" value="BPD_transp_2"/>
    <property type="match status" value="1"/>
</dbReference>
<dbReference type="AlphaFoldDB" id="A0A6J4KNU8"/>
<gene>
    <name evidence="7" type="ORF">AVDCRST_MAG90-547</name>
</gene>
<evidence type="ECO:0000256" key="1">
    <source>
        <dbReference type="ARBA" id="ARBA00004651"/>
    </source>
</evidence>
<name>A0A6J4KNU8_9HYPH</name>
<sequence length="311" mass="32524">MEHYLVAMAVTAGIYAIMALGMNVIWGMAGLINLGLVGFFAVGAYTSGLLTLKAGWPIAAGVAAGATVAAAVGVAVALITVRLRGDYLAIVTLGFAETMRVVMSNELWIANGTDGLSGIPGPFRQTLGPHLFNLQFLAIVVAATAILFFLFERLAHAPFGRVLRGIREDEQVVQVAGKNVVLFKVKAFAVGTAALGLAGALYGHFTSFIAPDLFAPLLTLYVKLSLLAGGLGNNVGAIVGAVLVVFFLESTRFVIPFIPEISAVQGAALREILIAVALLAVLRVRARGLVPEKIANVPLPEPARDPLVVRA</sequence>
<dbReference type="GO" id="GO:0015658">
    <property type="term" value="F:branched-chain amino acid transmembrane transporter activity"/>
    <property type="evidence" value="ECO:0007669"/>
    <property type="project" value="InterPro"/>
</dbReference>
<evidence type="ECO:0000256" key="4">
    <source>
        <dbReference type="ARBA" id="ARBA00022989"/>
    </source>
</evidence>
<protein>
    <submittedName>
        <fullName evidence="7">Branched-chain amino acid transport system permease protein LivM</fullName>
    </submittedName>
</protein>